<gene>
    <name evidence="1" type="ORF">SLEP1_g18613</name>
</gene>
<name>A0AAV5J3N1_9ROSI</name>
<accession>A0AAV5J3N1</accession>
<comment type="caution">
    <text evidence="1">The sequence shown here is derived from an EMBL/GenBank/DDBJ whole genome shotgun (WGS) entry which is preliminary data.</text>
</comment>
<organism evidence="1 2">
    <name type="scientific">Rubroshorea leprosula</name>
    <dbReference type="NCBI Taxonomy" id="152421"/>
    <lineage>
        <taxon>Eukaryota</taxon>
        <taxon>Viridiplantae</taxon>
        <taxon>Streptophyta</taxon>
        <taxon>Embryophyta</taxon>
        <taxon>Tracheophyta</taxon>
        <taxon>Spermatophyta</taxon>
        <taxon>Magnoliopsida</taxon>
        <taxon>eudicotyledons</taxon>
        <taxon>Gunneridae</taxon>
        <taxon>Pentapetalae</taxon>
        <taxon>rosids</taxon>
        <taxon>malvids</taxon>
        <taxon>Malvales</taxon>
        <taxon>Dipterocarpaceae</taxon>
        <taxon>Rubroshorea</taxon>
    </lineage>
</organism>
<dbReference type="AlphaFoldDB" id="A0AAV5J3N1"/>
<reference evidence="1 2" key="1">
    <citation type="journal article" date="2021" name="Commun. Biol.">
        <title>The genome of Shorea leprosula (Dipterocarpaceae) highlights the ecological relevance of drought in aseasonal tropical rainforests.</title>
        <authorList>
            <person name="Ng K.K.S."/>
            <person name="Kobayashi M.J."/>
            <person name="Fawcett J.A."/>
            <person name="Hatakeyama M."/>
            <person name="Paape T."/>
            <person name="Ng C.H."/>
            <person name="Ang C.C."/>
            <person name="Tnah L.H."/>
            <person name="Lee C.T."/>
            <person name="Nishiyama T."/>
            <person name="Sese J."/>
            <person name="O'Brien M.J."/>
            <person name="Copetti D."/>
            <person name="Mohd Noor M.I."/>
            <person name="Ong R.C."/>
            <person name="Putra M."/>
            <person name="Sireger I.Z."/>
            <person name="Indrioko S."/>
            <person name="Kosugi Y."/>
            <person name="Izuno A."/>
            <person name="Isagi Y."/>
            <person name="Lee S.L."/>
            <person name="Shimizu K.K."/>
        </authorList>
    </citation>
    <scope>NUCLEOTIDE SEQUENCE [LARGE SCALE GENOMIC DNA]</scope>
    <source>
        <strain evidence="1">214</strain>
    </source>
</reference>
<sequence length="78" mass="8958">MIGVEKGFGSAIHCSDCWKFARIFLWFVSFGTVTKTQILKSKLKLEAMVLDFAERKERNFTRGFSDIFQSTTAPFNIN</sequence>
<evidence type="ECO:0000313" key="2">
    <source>
        <dbReference type="Proteomes" id="UP001054252"/>
    </source>
</evidence>
<dbReference type="Proteomes" id="UP001054252">
    <property type="component" value="Unassembled WGS sequence"/>
</dbReference>
<proteinExistence type="predicted"/>
<protein>
    <submittedName>
        <fullName evidence="1">Uncharacterized protein</fullName>
    </submittedName>
</protein>
<dbReference type="EMBL" id="BPVZ01000026">
    <property type="protein sequence ID" value="GKV06769.1"/>
    <property type="molecule type" value="Genomic_DNA"/>
</dbReference>
<keyword evidence="2" id="KW-1185">Reference proteome</keyword>
<evidence type="ECO:0000313" key="1">
    <source>
        <dbReference type="EMBL" id="GKV06769.1"/>
    </source>
</evidence>